<proteinExistence type="predicted"/>
<protein>
    <submittedName>
        <fullName evidence="2">Uncharacterized protein</fullName>
    </submittedName>
</protein>
<keyword evidence="3" id="KW-1185">Reference proteome</keyword>
<keyword evidence="1" id="KW-0472">Membrane</keyword>
<accession>K1W5G0</accession>
<dbReference type="EMBL" id="AMBO01000234">
    <property type="protein sequence ID" value="EKD04143.1"/>
    <property type="molecule type" value="Genomic_DNA"/>
</dbReference>
<comment type="caution">
    <text evidence="2">The sequence shown here is derived from an EMBL/GenBank/DDBJ whole genome shotgun (WGS) entry which is preliminary data.</text>
</comment>
<dbReference type="InParanoid" id="K1W5G0"/>
<feature type="transmembrane region" description="Helical" evidence="1">
    <location>
        <begin position="173"/>
        <end position="194"/>
    </location>
</feature>
<dbReference type="HOGENOM" id="CLU_940687_0_0_1"/>
<feature type="transmembrane region" description="Helical" evidence="1">
    <location>
        <begin position="12"/>
        <end position="34"/>
    </location>
</feature>
<evidence type="ECO:0000313" key="3">
    <source>
        <dbReference type="Proteomes" id="UP000006757"/>
    </source>
</evidence>
<dbReference type="Proteomes" id="UP000006757">
    <property type="component" value="Unassembled WGS sequence"/>
</dbReference>
<organism evidence="2 3">
    <name type="scientific">Trichosporon asahii var. asahii (strain CBS 8904)</name>
    <name type="common">Yeast</name>
    <dbReference type="NCBI Taxonomy" id="1220162"/>
    <lineage>
        <taxon>Eukaryota</taxon>
        <taxon>Fungi</taxon>
        <taxon>Dikarya</taxon>
        <taxon>Basidiomycota</taxon>
        <taxon>Agaricomycotina</taxon>
        <taxon>Tremellomycetes</taxon>
        <taxon>Trichosporonales</taxon>
        <taxon>Trichosporonaceae</taxon>
        <taxon>Trichosporon</taxon>
    </lineage>
</organism>
<keyword evidence="1" id="KW-0812">Transmembrane</keyword>
<evidence type="ECO:0000256" key="1">
    <source>
        <dbReference type="SAM" id="Phobius"/>
    </source>
</evidence>
<reference evidence="2 3" key="1">
    <citation type="journal article" date="2012" name="Eukaryot. Cell">
        <title>Genome sequence of the Trichosporon asahii environmental strain CBS 8904.</title>
        <authorList>
            <person name="Yang R.Y."/>
            <person name="Li H.T."/>
            <person name="Zhu H."/>
            <person name="Zhou G.P."/>
            <person name="Wang M."/>
            <person name="Wang L."/>
        </authorList>
    </citation>
    <scope>NUCLEOTIDE SEQUENCE [LARGE SCALE GENOMIC DNA]</scope>
    <source>
        <strain evidence="2 3">CBS 8904</strain>
    </source>
</reference>
<sequence>MPMSLIKKIVIAWILKAMEAIALLDTITSFWSSLLSNARAELLLAEAIFRGLLPGVMKLLSSLFREPFPSLERLMSLLQATRYLRHWGVYLKLAIPKSGFDLPILLYVGSATGVLGFIGRFMSHLSAMIRGKSDGFYELWHEHSDKYEIVYLELLCLPEFSHRNASNWLRVQASLLCLLAESVLMLLFGAHSVLYQGSDAVAFTFSTSSASASATHPFVNPQTAPIRSRRPLPRSMARRRATRATCRAHSAASCSRRPSLTLVICAIVRRRGSAQPLLTMRQVAQRDQRMRMSQYL</sequence>
<name>K1W5G0_TRIAC</name>
<feature type="transmembrane region" description="Helical" evidence="1">
    <location>
        <begin position="104"/>
        <end position="122"/>
    </location>
</feature>
<evidence type="ECO:0000313" key="2">
    <source>
        <dbReference type="EMBL" id="EKD04143.1"/>
    </source>
</evidence>
<gene>
    <name evidence="2" type="ORF">A1Q2_01618</name>
</gene>
<keyword evidence="1" id="KW-1133">Transmembrane helix</keyword>
<dbReference type="AlphaFoldDB" id="K1W5G0"/>